<feature type="region of interest" description="Disordered" evidence="3">
    <location>
        <begin position="498"/>
        <end position="705"/>
    </location>
</feature>
<comment type="caution">
    <text evidence="4">The sequence shown here is derived from an EMBL/GenBank/DDBJ whole genome shotgun (WGS) entry which is preliminary data.</text>
</comment>
<feature type="compositionally biased region" description="Polar residues" evidence="3">
    <location>
        <begin position="274"/>
        <end position="292"/>
    </location>
</feature>
<feature type="compositionally biased region" description="Low complexity" evidence="3">
    <location>
        <begin position="433"/>
        <end position="445"/>
    </location>
</feature>
<dbReference type="InterPro" id="IPR001859">
    <property type="entry name" value="Ribosomal_P1/P2_euk"/>
</dbReference>
<dbReference type="AlphaFoldDB" id="A0A835YZQ0"/>
<feature type="compositionally biased region" description="Pro residues" evidence="3">
    <location>
        <begin position="588"/>
        <end position="598"/>
    </location>
</feature>
<dbReference type="GO" id="GO:0006412">
    <property type="term" value="P:translation"/>
    <property type="evidence" value="ECO:0007669"/>
    <property type="project" value="InterPro"/>
</dbReference>
<feature type="compositionally biased region" description="Basic residues" evidence="3">
    <location>
        <begin position="399"/>
        <end position="409"/>
    </location>
</feature>
<dbReference type="Proteomes" id="UP000664859">
    <property type="component" value="Unassembled WGS sequence"/>
</dbReference>
<feature type="compositionally biased region" description="Low complexity" evidence="3">
    <location>
        <begin position="537"/>
        <end position="552"/>
    </location>
</feature>
<feature type="compositionally biased region" description="Low complexity" evidence="3">
    <location>
        <begin position="560"/>
        <end position="575"/>
    </location>
</feature>
<accession>A0A835YZQ0</accession>
<gene>
    <name evidence="4" type="ORF">JKP88DRAFT_326719</name>
</gene>
<proteinExistence type="predicted"/>
<evidence type="ECO:0000256" key="2">
    <source>
        <dbReference type="ARBA" id="ARBA00023274"/>
    </source>
</evidence>
<keyword evidence="5" id="KW-1185">Reference proteome</keyword>
<dbReference type="EMBL" id="JAFCMP010000457">
    <property type="protein sequence ID" value="KAG5179553.1"/>
    <property type="molecule type" value="Genomic_DNA"/>
</dbReference>
<dbReference type="GO" id="GO:0003735">
    <property type="term" value="F:structural constituent of ribosome"/>
    <property type="evidence" value="ECO:0007669"/>
    <property type="project" value="InterPro"/>
</dbReference>
<feature type="compositionally biased region" description="Low complexity" evidence="3">
    <location>
        <begin position="498"/>
        <end position="514"/>
    </location>
</feature>
<name>A0A835YZQ0_9STRA</name>
<evidence type="ECO:0000313" key="4">
    <source>
        <dbReference type="EMBL" id="KAG5179553.1"/>
    </source>
</evidence>
<evidence type="ECO:0000256" key="1">
    <source>
        <dbReference type="ARBA" id="ARBA00022980"/>
    </source>
</evidence>
<feature type="region of interest" description="Disordered" evidence="3">
    <location>
        <begin position="262"/>
        <end position="445"/>
    </location>
</feature>
<feature type="region of interest" description="Disordered" evidence="3">
    <location>
        <begin position="756"/>
        <end position="777"/>
    </location>
</feature>
<dbReference type="GO" id="GO:1990904">
    <property type="term" value="C:ribonucleoprotein complex"/>
    <property type="evidence" value="ECO:0007669"/>
    <property type="project" value="UniProtKB-KW"/>
</dbReference>
<protein>
    <submittedName>
        <fullName evidence="4">Uncharacterized protein</fullName>
    </submittedName>
</protein>
<reference evidence="4" key="1">
    <citation type="submission" date="2021-02" db="EMBL/GenBank/DDBJ databases">
        <title>First Annotated Genome of the Yellow-green Alga Tribonema minus.</title>
        <authorList>
            <person name="Mahan K.M."/>
        </authorList>
    </citation>
    <scope>NUCLEOTIDE SEQUENCE</scope>
    <source>
        <strain evidence="4">UTEX B ZZ1240</strain>
    </source>
</reference>
<evidence type="ECO:0000313" key="5">
    <source>
        <dbReference type="Proteomes" id="UP000664859"/>
    </source>
</evidence>
<organism evidence="4 5">
    <name type="scientific">Tribonema minus</name>
    <dbReference type="NCBI Taxonomy" id="303371"/>
    <lineage>
        <taxon>Eukaryota</taxon>
        <taxon>Sar</taxon>
        <taxon>Stramenopiles</taxon>
        <taxon>Ochrophyta</taxon>
        <taxon>PX clade</taxon>
        <taxon>Xanthophyceae</taxon>
        <taxon>Tribonematales</taxon>
        <taxon>Tribonemataceae</taxon>
        <taxon>Tribonema</taxon>
    </lineage>
</organism>
<feature type="compositionally biased region" description="Low complexity" evidence="3">
    <location>
        <begin position="599"/>
        <end position="651"/>
    </location>
</feature>
<evidence type="ECO:0000256" key="3">
    <source>
        <dbReference type="SAM" id="MobiDB-lite"/>
    </source>
</evidence>
<dbReference type="GO" id="GO:0005840">
    <property type="term" value="C:ribosome"/>
    <property type="evidence" value="ECO:0007669"/>
    <property type="project" value="UniProtKB-KW"/>
</dbReference>
<feature type="compositionally biased region" description="Pro residues" evidence="3">
    <location>
        <begin position="423"/>
        <end position="432"/>
    </location>
</feature>
<keyword evidence="2" id="KW-0687">Ribonucleoprotein</keyword>
<sequence length="777" mass="79315">MLGRPWLRNHLLQVLQDGDAGNSTSAPKRTRGVTNGRRMMQCVWVKQEPRLLYLSDSQHAVAAKLTPAAVRKLAAAHNTSLSALAHSIVRLERWHWSTVAACGEPLSDRPARAGYALTLPLCLHVGDVTPIGARGTSTSGDPRDINTDERVTAALARVGAGGGGGGGGARRGGESHRALVAQLERAQAMECLLDAAGVPCRAPAYVGHGDPAARSHSCPAAQLPLQRVTPTWAHCPPYVIQQLQPPESAAATAAAAAPAAAAAAAMPPRRSHRLTPSLQAQSQELSSPSQLTPEYDGGGADEGGEEGEEGLGAGGNVFTGEEEPEFRPLATPPLSQARDEGDGEEASAAAAAAHDGEPTPVQLRREEPSDSESGYETATQGMDSQPLTQAPDLISSQRARTRSRGRRRAPLTAAEDEDLTPPLGQPSPPSQSPLPVAAAAAAAAGAAGAGAAVEAAAVLVGASDATVRVTATAAAEVRAPLPPPQVLRLPWHTAPAAAVEAAATPPQPAAAAAAKQRGTPLPSGILVLPPRSGGSRAQTPAAAAARAGASPPALAPPQGRPAAERPAAAAAAAPAARPPRRLPKPLAAAPPPRRPAAPQPSAAVAAPMQPAAATPQQMQAAQVPRAGAQAAALSKAPPHTGAAPAAPGPAGKVAHLQPAAAVAPPTVQSRHFRAEDYFDGGGGGGGSDFSSGSNNSNEREDEAAAAARIALEEFERRRRIKDRRRRYRAAEQGQGEDAERALWVDVSAHVAKAFRSDDAPGPRRRKLGALTSFGGTY</sequence>
<keyword evidence="1" id="KW-0689">Ribosomal protein</keyword>
<dbReference type="PRINTS" id="PR00456">
    <property type="entry name" value="RIBOSOMALP2"/>
</dbReference>
<feature type="compositionally biased region" description="Polar residues" evidence="3">
    <location>
        <begin position="371"/>
        <end position="388"/>
    </location>
</feature>